<evidence type="ECO:0000313" key="1">
    <source>
        <dbReference type="EMBL" id="CAK5073544.1"/>
    </source>
</evidence>
<reference evidence="1" key="1">
    <citation type="submission" date="2023-11" db="EMBL/GenBank/DDBJ databases">
        <authorList>
            <person name="Poullet M."/>
        </authorList>
    </citation>
    <scope>NUCLEOTIDE SEQUENCE</scope>
    <source>
        <strain evidence="1">E1834</strain>
    </source>
</reference>
<dbReference type="EMBL" id="CAVMJV010000024">
    <property type="protein sequence ID" value="CAK5073544.1"/>
    <property type="molecule type" value="Genomic_DNA"/>
</dbReference>
<protein>
    <submittedName>
        <fullName evidence="1">Uncharacterized protein</fullName>
    </submittedName>
</protein>
<organism evidence="1 2">
    <name type="scientific">Meloidogyne enterolobii</name>
    <name type="common">Root-knot nematode worm</name>
    <name type="synonym">Meloidogyne mayaguensis</name>
    <dbReference type="NCBI Taxonomy" id="390850"/>
    <lineage>
        <taxon>Eukaryota</taxon>
        <taxon>Metazoa</taxon>
        <taxon>Ecdysozoa</taxon>
        <taxon>Nematoda</taxon>
        <taxon>Chromadorea</taxon>
        <taxon>Rhabditida</taxon>
        <taxon>Tylenchina</taxon>
        <taxon>Tylenchomorpha</taxon>
        <taxon>Tylenchoidea</taxon>
        <taxon>Meloidogynidae</taxon>
        <taxon>Meloidogyninae</taxon>
        <taxon>Meloidogyne</taxon>
    </lineage>
</organism>
<sequence length="73" mass="8582">MIINLSFNKILPLLALNLFLLKYSYGMFHDPINPHQQHHSNPGDLVDKQINLIEKTEEEFRKLLEKGDEFKGF</sequence>
<evidence type="ECO:0000313" key="2">
    <source>
        <dbReference type="Proteomes" id="UP001497535"/>
    </source>
</evidence>
<dbReference type="Proteomes" id="UP001497535">
    <property type="component" value="Unassembled WGS sequence"/>
</dbReference>
<comment type="caution">
    <text evidence="1">The sequence shown here is derived from an EMBL/GenBank/DDBJ whole genome shotgun (WGS) entry which is preliminary data.</text>
</comment>
<keyword evidence="2" id="KW-1185">Reference proteome</keyword>
<proteinExistence type="predicted"/>
<gene>
    <name evidence="1" type="ORF">MENTE1834_LOCUS20226</name>
</gene>
<accession>A0ACB0Z4N2</accession>
<name>A0ACB0Z4N2_MELEN</name>